<dbReference type="OrthoDB" id="4427130at2"/>
<evidence type="ECO:0000313" key="1">
    <source>
        <dbReference type="EMBL" id="TDQ40677.1"/>
    </source>
</evidence>
<accession>A0A4V3D5M5</accession>
<proteinExistence type="predicted"/>
<dbReference type="InterPro" id="IPR011009">
    <property type="entry name" value="Kinase-like_dom_sf"/>
</dbReference>
<gene>
    <name evidence="1" type="ORF">EV213_10518</name>
</gene>
<organism evidence="1 2">
    <name type="scientific">Aureibacillus halotolerans</name>
    <dbReference type="NCBI Taxonomy" id="1508390"/>
    <lineage>
        <taxon>Bacteria</taxon>
        <taxon>Bacillati</taxon>
        <taxon>Bacillota</taxon>
        <taxon>Bacilli</taxon>
        <taxon>Bacillales</taxon>
        <taxon>Bacillaceae</taxon>
        <taxon>Aureibacillus</taxon>
    </lineage>
</organism>
<keyword evidence="2" id="KW-1185">Reference proteome</keyword>
<dbReference type="SUPFAM" id="SSF56112">
    <property type="entry name" value="Protein kinase-like (PK-like)"/>
    <property type="match status" value="1"/>
</dbReference>
<dbReference type="AlphaFoldDB" id="A0A4V3D5M5"/>
<evidence type="ECO:0000313" key="2">
    <source>
        <dbReference type="Proteomes" id="UP000295632"/>
    </source>
</evidence>
<dbReference type="EMBL" id="SNYJ01000005">
    <property type="protein sequence ID" value="TDQ40677.1"/>
    <property type="molecule type" value="Genomic_DNA"/>
</dbReference>
<dbReference type="RefSeq" id="WP_133579885.1">
    <property type="nucleotide sequence ID" value="NZ_SNYJ01000005.1"/>
</dbReference>
<sequence length="266" mass="29313">MIPRNVLEAFQLDGDAIKLPGGQGTSVKVGNAVLKPVEDDPAYVDWVSSVLDDLQPKGYRLATPMRTKEGSSVYQGWSCARFEEGQPMEGNVEGKLKVARLFHKDLAGSPYRSAPTVENPWSRGHRIAWCQEEIPIETNATAKEVLHQLLTSITRHPDYETQLIHGDLAGNILFHQTLPPVVIDFSPTIAPAAYGESILLCDCIAWQGSSLQAMHLLPENNHSKEMITRALIFRLAVAAIFANGDDRSFAAELKAYEPIVKTLVRA</sequence>
<comment type="caution">
    <text evidence="1">The sequence shown here is derived from an EMBL/GenBank/DDBJ whole genome shotgun (WGS) entry which is preliminary data.</text>
</comment>
<reference evidence="1 2" key="1">
    <citation type="submission" date="2019-03" db="EMBL/GenBank/DDBJ databases">
        <title>Genomic Encyclopedia of Type Strains, Phase IV (KMG-IV): sequencing the most valuable type-strain genomes for metagenomic binning, comparative biology and taxonomic classification.</title>
        <authorList>
            <person name="Goeker M."/>
        </authorList>
    </citation>
    <scope>NUCLEOTIDE SEQUENCE [LARGE SCALE GENOMIC DNA]</scope>
    <source>
        <strain evidence="1 2">DSM 28697</strain>
    </source>
</reference>
<name>A0A4V3D5M5_9BACI</name>
<protein>
    <submittedName>
        <fullName evidence="1">Uncharacterized protein (TIGR02569 family)</fullName>
    </submittedName>
</protein>
<dbReference type="Proteomes" id="UP000295632">
    <property type="component" value="Unassembled WGS sequence"/>
</dbReference>